<dbReference type="InterPro" id="IPR018919">
    <property type="entry name" value="DUF2484"/>
</dbReference>
<evidence type="ECO:0000313" key="2">
    <source>
        <dbReference type="EMBL" id="SHF38373.1"/>
    </source>
</evidence>
<keyword evidence="1" id="KW-1133">Transmembrane helix</keyword>
<protein>
    <recommendedName>
        <fullName evidence="4">UDP-N-acetylmuramate--alanine ligase</fullName>
    </recommendedName>
</protein>
<sequence>MIWSGVTACLWVLAATATAFLPMRRQRLPGAVLLAAAPVLILWLLLDLGWPVALVATLGFVSMFRHPLRYLIARVRGRSPVLPPEIRG</sequence>
<dbReference type="RefSeq" id="WP_072857601.1">
    <property type="nucleotide sequence ID" value="NZ_FQUE01000005.1"/>
</dbReference>
<organism evidence="2 3">
    <name type="scientific">Loktanella atrilutea</name>
    <dbReference type="NCBI Taxonomy" id="366533"/>
    <lineage>
        <taxon>Bacteria</taxon>
        <taxon>Pseudomonadati</taxon>
        <taxon>Pseudomonadota</taxon>
        <taxon>Alphaproteobacteria</taxon>
        <taxon>Rhodobacterales</taxon>
        <taxon>Roseobacteraceae</taxon>
        <taxon>Loktanella</taxon>
    </lineage>
</organism>
<dbReference type="EMBL" id="FQUE01000005">
    <property type="protein sequence ID" value="SHF38373.1"/>
    <property type="molecule type" value="Genomic_DNA"/>
</dbReference>
<dbReference type="OrthoDB" id="7869914at2"/>
<feature type="transmembrane region" description="Helical" evidence="1">
    <location>
        <begin position="35"/>
        <end position="61"/>
    </location>
</feature>
<evidence type="ECO:0008006" key="4">
    <source>
        <dbReference type="Google" id="ProtNLM"/>
    </source>
</evidence>
<dbReference type="AlphaFoldDB" id="A0A1M5B778"/>
<dbReference type="STRING" id="366533.SAMN05444339_105272"/>
<dbReference type="Pfam" id="PF10658">
    <property type="entry name" value="DUF2484"/>
    <property type="match status" value="1"/>
</dbReference>
<evidence type="ECO:0000313" key="3">
    <source>
        <dbReference type="Proteomes" id="UP000183987"/>
    </source>
</evidence>
<keyword evidence="1" id="KW-0812">Transmembrane</keyword>
<reference evidence="3" key="1">
    <citation type="submission" date="2016-11" db="EMBL/GenBank/DDBJ databases">
        <authorList>
            <person name="Varghese N."/>
            <person name="Submissions S."/>
        </authorList>
    </citation>
    <scope>NUCLEOTIDE SEQUENCE [LARGE SCALE GENOMIC DNA]</scope>
    <source>
        <strain evidence="3">DSM 29326</strain>
    </source>
</reference>
<dbReference type="Proteomes" id="UP000183987">
    <property type="component" value="Unassembled WGS sequence"/>
</dbReference>
<accession>A0A1M5B778</accession>
<gene>
    <name evidence="2" type="ORF">SAMN05444339_105272</name>
</gene>
<keyword evidence="1" id="KW-0472">Membrane</keyword>
<keyword evidence="3" id="KW-1185">Reference proteome</keyword>
<proteinExistence type="predicted"/>
<evidence type="ECO:0000256" key="1">
    <source>
        <dbReference type="SAM" id="Phobius"/>
    </source>
</evidence>
<name>A0A1M5B778_LOKAT</name>